<dbReference type="RefSeq" id="WP_265724363.1">
    <property type="nucleotide sequence ID" value="NZ_JAOSLC020000004.1"/>
</dbReference>
<reference evidence="2" key="1">
    <citation type="submission" date="2023-02" db="EMBL/GenBank/DDBJ databases">
        <title>Polaribacter ponticola sp. nov., isolated from seawater.</title>
        <authorList>
            <person name="Baek J.H."/>
            <person name="Kim J.M."/>
            <person name="Choi D.G."/>
            <person name="Jeon C.O."/>
        </authorList>
    </citation>
    <scope>NUCLEOTIDE SEQUENCE</scope>
    <source>
        <strain evidence="2">MSW5</strain>
    </source>
</reference>
<keyword evidence="1" id="KW-1133">Transmembrane helix</keyword>
<evidence type="ECO:0000256" key="1">
    <source>
        <dbReference type="SAM" id="Phobius"/>
    </source>
</evidence>
<feature type="transmembrane region" description="Helical" evidence="1">
    <location>
        <begin position="192"/>
        <end position="212"/>
    </location>
</feature>
<accession>A0ABT5SFH0</accession>
<feature type="transmembrane region" description="Helical" evidence="1">
    <location>
        <begin position="284"/>
        <end position="303"/>
    </location>
</feature>
<evidence type="ECO:0000313" key="3">
    <source>
        <dbReference type="Proteomes" id="UP001151478"/>
    </source>
</evidence>
<feature type="transmembrane region" description="Helical" evidence="1">
    <location>
        <begin position="246"/>
        <end position="264"/>
    </location>
</feature>
<dbReference type="Proteomes" id="UP001151478">
    <property type="component" value="Unassembled WGS sequence"/>
</dbReference>
<sequence>MNQILETYNQITGSFGAPISALIIIILGWLLAGVLKKVIKKLLQKSGIDDKLTSKVKISDIISKIIYFLIMMFVFMLALEKLGMTSVLEPVKNLLNGFTNFIPNIIGAGLVGYIGYMLATIVSELVGLSGNTIKKFAPKLNLPENINLVTILKKVVFIFIFIPLLISALNILNLTAVSEPATDMLQSFFEAIPKVLVATIIIIIFVVGGKFLSGLIKDLLDSLNLNEVLKSANLDGLLGKTNVEKLIANIVYAFIVLFGVITAIEKLEFSKLSEMMNTIVNLGGNILFGLVILAIGNWIANIASKSFMKSGDNIFVGNVIKVAVLAIFLAISLRRMGIADDIINLAFGITLSAVALTIVLSFGLGGREAAGKQMTKILEKFNK</sequence>
<dbReference type="EMBL" id="JAOSLC020000004">
    <property type="protein sequence ID" value="MDD7915992.1"/>
    <property type="molecule type" value="Genomic_DNA"/>
</dbReference>
<organism evidence="2 3">
    <name type="scientific">Polaribacter ponticola</name>
    <dbReference type="NCBI Taxonomy" id="2978475"/>
    <lineage>
        <taxon>Bacteria</taxon>
        <taxon>Pseudomonadati</taxon>
        <taxon>Bacteroidota</taxon>
        <taxon>Flavobacteriia</taxon>
        <taxon>Flavobacteriales</taxon>
        <taxon>Flavobacteriaceae</taxon>
    </lineage>
</organism>
<feature type="transmembrane region" description="Helical" evidence="1">
    <location>
        <begin position="105"/>
        <end position="130"/>
    </location>
</feature>
<dbReference type="InterPro" id="IPR008910">
    <property type="entry name" value="MSC_TM_helix"/>
</dbReference>
<dbReference type="PANTHER" id="PTHR30221:SF1">
    <property type="entry name" value="SMALL-CONDUCTANCE MECHANOSENSITIVE CHANNEL"/>
    <property type="match status" value="1"/>
</dbReference>
<feature type="transmembrane region" description="Helical" evidence="1">
    <location>
        <begin position="15"/>
        <end position="35"/>
    </location>
</feature>
<dbReference type="Gene3D" id="1.10.287.1260">
    <property type="match status" value="1"/>
</dbReference>
<dbReference type="NCBIfam" id="NF033912">
    <property type="entry name" value="msc"/>
    <property type="match status" value="1"/>
</dbReference>
<keyword evidence="3" id="KW-1185">Reference proteome</keyword>
<proteinExistence type="predicted"/>
<name>A0ABT5SFH0_9FLAO</name>
<feature type="transmembrane region" description="Helical" evidence="1">
    <location>
        <begin position="315"/>
        <end position="333"/>
    </location>
</feature>
<dbReference type="InterPro" id="IPR045275">
    <property type="entry name" value="MscS_archaea/bacteria_type"/>
</dbReference>
<feature type="transmembrane region" description="Helical" evidence="1">
    <location>
        <begin position="151"/>
        <end position="172"/>
    </location>
</feature>
<gene>
    <name evidence="2" type="ORF">N5A56_016920</name>
</gene>
<protein>
    <submittedName>
        <fullName evidence="2">Mechanosensitive ion channel</fullName>
    </submittedName>
</protein>
<keyword evidence="1" id="KW-0812">Transmembrane</keyword>
<keyword evidence="1" id="KW-0472">Membrane</keyword>
<dbReference type="PANTHER" id="PTHR30221">
    <property type="entry name" value="SMALL-CONDUCTANCE MECHANOSENSITIVE CHANNEL"/>
    <property type="match status" value="1"/>
</dbReference>
<evidence type="ECO:0000313" key="2">
    <source>
        <dbReference type="EMBL" id="MDD7915992.1"/>
    </source>
</evidence>
<dbReference type="Pfam" id="PF05552">
    <property type="entry name" value="MS_channel_1st_1"/>
    <property type="match status" value="3"/>
</dbReference>
<comment type="caution">
    <text evidence="2">The sequence shown here is derived from an EMBL/GenBank/DDBJ whole genome shotgun (WGS) entry which is preliminary data.</text>
</comment>
<feature type="transmembrane region" description="Helical" evidence="1">
    <location>
        <begin position="345"/>
        <end position="366"/>
    </location>
</feature>
<feature type="transmembrane region" description="Helical" evidence="1">
    <location>
        <begin position="61"/>
        <end position="79"/>
    </location>
</feature>